<protein>
    <submittedName>
        <fullName evidence="1">Uncharacterized protein</fullName>
    </submittedName>
</protein>
<dbReference type="AlphaFoldDB" id="A0A5C5XL49"/>
<dbReference type="RefSeq" id="WP_146504939.1">
    <property type="nucleotide sequence ID" value="NZ_SJPG01000001.1"/>
</dbReference>
<reference evidence="1 2" key="1">
    <citation type="submission" date="2019-02" db="EMBL/GenBank/DDBJ databases">
        <title>Deep-cultivation of Planctomycetes and their phenomic and genomic characterization uncovers novel biology.</title>
        <authorList>
            <person name="Wiegand S."/>
            <person name="Jogler M."/>
            <person name="Boedeker C."/>
            <person name="Pinto D."/>
            <person name="Vollmers J."/>
            <person name="Rivas-Marin E."/>
            <person name="Kohn T."/>
            <person name="Peeters S.H."/>
            <person name="Heuer A."/>
            <person name="Rast P."/>
            <person name="Oberbeckmann S."/>
            <person name="Bunk B."/>
            <person name="Jeske O."/>
            <person name="Meyerdierks A."/>
            <person name="Storesund J.E."/>
            <person name="Kallscheuer N."/>
            <person name="Luecker S."/>
            <person name="Lage O.M."/>
            <person name="Pohl T."/>
            <person name="Merkel B.J."/>
            <person name="Hornburger P."/>
            <person name="Mueller R.-W."/>
            <person name="Bruemmer F."/>
            <person name="Labrenz M."/>
            <person name="Spormann A.M."/>
            <person name="Op Den Camp H."/>
            <person name="Overmann J."/>
            <person name="Amann R."/>
            <person name="Jetten M.S.M."/>
            <person name="Mascher T."/>
            <person name="Medema M.H."/>
            <person name="Devos D.P."/>
            <person name="Kaster A.-K."/>
            <person name="Ovreas L."/>
            <person name="Rohde M."/>
            <person name="Galperin M.Y."/>
            <person name="Jogler C."/>
        </authorList>
    </citation>
    <scope>NUCLEOTIDE SEQUENCE [LARGE SCALE GENOMIC DNA]</scope>
    <source>
        <strain evidence="1 2">Pan54</strain>
    </source>
</reference>
<dbReference type="Proteomes" id="UP000316095">
    <property type="component" value="Unassembled WGS sequence"/>
</dbReference>
<organism evidence="1 2">
    <name type="scientific">Rubinisphaera italica</name>
    <dbReference type="NCBI Taxonomy" id="2527969"/>
    <lineage>
        <taxon>Bacteria</taxon>
        <taxon>Pseudomonadati</taxon>
        <taxon>Planctomycetota</taxon>
        <taxon>Planctomycetia</taxon>
        <taxon>Planctomycetales</taxon>
        <taxon>Planctomycetaceae</taxon>
        <taxon>Rubinisphaera</taxon>
    </lineage>
</organism>
<evidence type="ECO:0000313" key="1">
    <source>
        <dbReference type="EMBL" id="TWT63161.1"/>
    </source>
</evidence>
<comment type="caution">
    <text evidence="1">The sequence shown here is derived from an EMBL/GenBank/DDBJ whole genome shotgun (WGS) entry which is preliminary data.</text>
</comment>
<accession>A0A5C5XL49</accession>
<dbReference type="OrthoDB" id="9879129at2"/>
<sequence length="136" mass="15356">MPIQERDLTFESLEAMSDGRIAMLLKRHLQNVAADCMNRPHDKAKRKVVLEFIFVPVPDVDDMTVCDRVDMEIECKSKVPTFRTKVIQRAVAKLMNASRTAKAANHRHNHITYELALLGLLEAIDGLKPTTKASQS</sequence>
<gene>
    <name evidence="1" type="ORF">Pan54_39140</name>
</gene>
<dbReference type="EMBL" id="SJPG01000001">
    <property type="protein sequence ID" value="TWT63161.1"/>
    <property type="molecule type" value="Genomic_DNA"/>
</dbReference>
<keyword evidence="2" id="KW-1185">Reference proteome</keyword>
<name>A0A5C5XL49_9PLAN</name>
<proteinExistence type="predicted"/>
<evidence type="ECO:0000313" key="2">
    <source>
        <dbReference type="Proteomes" id="UP000316095"/>
    </source>
</evidence>